<keyword evidence="3" id="KW-1185">Reference proteome</keyword>
<evidence type="ECO:0000313" key="2">
    <source>
        <dbReference type="EMBL" id="GHC45824.1"/>
    </source>
</evidence>
<dbReference type="RefSeq" id="WP_189409889.1">
    <property type="nucleotide sequence ID" value="NZ_BMYJ01000001.1"/>
</dbReference>
<keyword evidence="2" id="KW-0378">Hydrolase</keyword>
<proteinExistence type="predicted"/>
<dbReference type="EMBL" id="BMYJ01000001">
    <property type="protein sequence ID" value="GHC45824.1"/>
    <property type="molecule type" value="Genomic_DNA"/>
</dbReference>
<comment type="caution">
    <text evidence="2">The sequence shown here is derived from an EMBL/GenBank/DDBJ whole genome shotgun (WGS) entry which is preliminary data.</text>
</comment>
<dbReference type="InterPro" id="IPR005135">
    <property type="entry name" value="Endo/exonuclease/phosphatase"/>
</dbReference>
<reference evidence="2" key="1">
    <citation type="journal article" date="2014" name="Int. J. Syst. Evol. Microbiol.">
        <title>Complete genome sequence of Corynebacterium casei LMG S-19264T (=DSM 44701T), isolated from a smear-ripened cheese.</title>
        <authorList>
            <consortium name="US DOE Joint Genome Institute (JGI-PGF)"/>
            <person name="Walter F."/>
            <person name="Albersmeier A."/>
            <person name="Kalinowski J."/>
            <person name="Ruckert C."/>
        </authorList>
    </citation>
    <scope>NUCLEOTIDE SEQUENCE</scope>
    <source>
        <strain evidence="2">KCTC 23310</strain>
    </source>
</reference>
<dbReference type="InterPro" id="IPR036691">
    <property type="entry name" value="Endo/exonu/phosph_ase_sf"/>
</dbReference>
<name>A0A918TF16_9RHOB</name>
<protein>
    <submittedName>
        <fullName evidence="2">Endonuclease</fullName>
    </submittedName>
</protein>
<feature type="domain" description="Endonuclease/exonuclease/phosphatase" evidence="1">
    <location>
        <begin position="34"/>
        <end position="337"/>
    </location>
</feature>
<dbReference type="Gene3D" id="3.60.10.10">
    <property type="entry name" value="Endonuclease/exonuclease/phosphatase"/>
    <property type="match status" value="1"/>
</dbReference>
<dbReference type="Pfam" id="PF03372">
    <property type="entry name" value="Exo_endo_phos"/>
    <property type="match status" value="1"/>
</dbReference>
<dbReference type="Proteomes" id="UP000638981">
    <property type="component" value="Unassembled WGS sequence"/>
</dbReference>
<keyword evidence="2" id="KW-0255">Endonuclease</keyword>
<evidence type="ECO:0000313" key="3">
    <source>
        <dbReference type="Proteomes" id="UP000638981"/>
    </source>
</evidence>
<dbReference type="SUPFAM" id="SSF56219">
    <property type="entry name" value="DNase I-like"/>
    <property type="match status" value="1"/>
</dbReference>
<accession>A0A918TF16</accession>
<dbReference type="AlphaFoldDB" id="A0A918TF16"/>
<evidence type="ECO:0000259" key="1">
    <source>
        <dbReference type="Pfam" id="PF03372"/>
    </source>
</evidence>
<keyword evidence="2" id="KW-0540">Nuclease</keyword>
<organism evidence="2 3">
    <name type="scientific">Neogemmobacter tilapiae</name>
    <dbReference type="NCBI Taxonomy" id="875041"/>
    <lineage>
        <taxon>Bacteria</taxon>
        <taxon>Pseudomonadati</taxon>
        <taxon>Pseudomonadota</taxon>
        <taxon>Alphaproteobacteria</taxon>
        <taxon>Rhodobacterales</taxon>
        <taxon>Paracoccaceae</taxon>
        <taxon>Neogemmobacter</taxon>
    </lineage>
</organism>
<dbReference type="GO" id="GO:0004519">
    <property type="term" value="F:endonuclease activity"/>
    <property type="evidence" value="ECO:0007669"/>
    <property type="project" value="UniProtKB-KW"/>
</dbReference>
<sequence>MPERYRIATYNCEWMNALFDDRGNLLADNVLSSRYETSRADQLAALGIVFTAMDADAVMVIEAPDTSRHRSSVKALERFAAVMGLRARKAVTGFPSETEQEITLLYDPDRLTARHDPQGQWPLPQGSTALPRFDGIHRAVHVAGQPVEPARFSKPPLELLLTTAKGRELRLIGVHAKSKAPHGANGKADLKRIALLNRRKQIAECQWLRARVDMHLLAGDSLIVLGDLNDGPGLDEYEQMFGKSGVEIVMGYGGVAPQLFDPHAELALASKVGITPTSARFYIAPQKQYFEALLDFIMVSPDLVKRDADWRIWHPFNDPKIWKVPELREALLTASDHFPVTLDLSL</sequence>
<gene>
    <name evidence="2" type="ORF">GCM10007315_04220</name>
</gene>
<reference evidence="2" key="2">
    <citation type="submission" date="2020-09" db="EMBL/GenBank/DDBJ databases">
        <authorList>
            <person name="Sun Q."/>
            <person name="Kim S."/>
        </authorList>
    </citation>
    <scope>NUCLEOTIDE SEQUENCE</scope>
    <source>
        <strain evidence="2">KCTC 23310</strain>
    </source>
</reference>